<evidence type="ECO:0000313" key="2">
    <source>
        <dbReference type="Proteomes" id="UP000464657"/>
    </source>
</evidence>
<gene>
    <name evidence="1" type="ORF">IMCC3317_22190</name>
</gene>
<dbReference type="EMBL" id="CP019288">
    <property type="protein sequence ID" value="QHI36849.1"/>
    <property type="molecule type" value="Genomic_DNA"/>
</dbReference>
<dbReference type="RefSeq" id="WP_160129522.1">
    <property type="nucleotide sequence ID" value="NZ_CP019288.1"/>
</dbReference>
<proteinExistence type="predicted"/>
<dbReference type="Proteomes" id="UP000464657">
    <property type="component" value="Chromosome"/>
</dbReference>
<dbReference type="AlphaFoldDB" id="A0A7L4ZK92"/>
<reference evidence="1 2" key="1">
    <citation type="journal article" date="2013" name="Int. J. Syst. Evol. Microbiol.">
        <title>Kordia antarctica sp. nov., isolated from Antarctic seawater.</title>
        <authorList>
            <person name="Baek K."/>
            <person name="Choi A."/>
            <person name="Kang I."/>
            <person name="Lee K."/>
            <person name="Cho J.C."/>
        </authorList>
    </citation>
    <scope>NUCLEOTIDE SEQUENCE [LARGE SCALE GENOMIC DNA]</scope>
    <source>
        <strain evidence="1 2">IMCC3317</strain>
    </source>
</reference>
<dbReference type="KEGG" id="kan:IMCC3317_22190"/>
<keyword evidence="2" id="KW-1185">Reference proteome</keyword>
<name>A0A7L4ZK92_9FLAO</name>
<organism evidence="1 2">
    <name type="scientific">Kordia antarctica</name>
    <dbReference type="NCBI Taxonomy" id="1218801"/>
    <lineage>
        <taxon>Bacteria</taxon>
        <taxon>Pseudomonadati</taxon>
        <taxon>Bacteroidota</taxon>
        <taxon>Flavobacteriia</taxon>
        <taxon>Flavobacteriales</taxon>
        <taxon>Flavobacteriaceae</taxon>
        <taxon>Kordia</taxon>
    </lineage>
</organism>
<evidence type="ECO:0000313" key="1">
    <source>
        <dbReference type="EMBL" id="QHI36849.1"/>
    </source>
</evidence>
<protein>
    <submittedName>
        <fullName evidence="1">Uncharacterized protein</fullName>
    </submittedName>
</protein>
<accession>A0A7L4ZK92</accession>
<sequence length="183" mass="20867">MKSNSTYIIAFLSLLLFVNCTEKEKKKTLDTTNTEIETETESMLQDSIADISLEELEADKKSIPHHYICYTNDDKSSMQLSIAFNATSNALFVKYEGQEDSIPLENVKEDFQSDGAYPTITQFYDEMLNGKKNGTYELTHSGNWDYVKYRSLEGDKVVKFTINHDATIVDGEYRKTPCFGDSE</sequence>
<dbReference type="OrthoDB" id="1450382at2"/>